<dbReference type="RefSeq" id="WP_177717572.1">
    <property type="nucleotide sequence ID" value="NZ_JACRSQ010000003.1"/>
</dbReference>
<dbReference type="SUPFAM" id="SSF143414">
    <property type="entry name" value="CcmK-like"/>
    <property type="match status" value="2"/>
</dbReference>
<dbReference type="InterPro" id="IPR000249">
    <property type="entry name" value="BMC_dom"/>
</dbReference>
<reference evidence="5" key="1">
    <citation type="submission" date="2020-08" db="EMBL/GenBank/DDBJ databases">
        <title>Genome public.</title>
        <authorList>
            <person name="Liu C."/>
            <person name="Sun Q."/>
        </authorList>
    </citation>
    <scope>NUCLEOTIDE SEQUENCE</scope>
    <source>
        <strain evidence="5">NSJ-32</strain>
    </source>
</reference>
<dbReference type="InterPro" id="IPR011238">
    <property type="entry name" value="Micro_shell_prot_PduT"/>
</dbReference>
<evidence type="ECO:0000256" key="2">
    <source>
        <dbReference type="ARBA" id="ARBA00024446"/>
    </source>
</evidence>
<accession>A0A926DSP6</accession>
<dbReference type="Pfam" id="PF00936">
    <property type="entry name" value="BMC"/>
    <property type="match status" value="2"/>
</dbReference>
<dbReference type="CDD" id="cd07053">
    <property type="entry name" value="BMC_PduT_repeat1"/>
    <property type="match status" value="1"/>
</dbReference>
<sequence length="183" mass="19516">MLRALGMLELKSIAKGFSAADTMVKTAEVELVIAKPICPGKFIVLIQGGIAAVTASLERGRREYGDFLVDSFLLGNPHDHVFSALKGEYRFQEVEAMGVVETWSVPSALVAADQGAKAAQSDVVKVGLARELGGKAYVLFTGEVAAVQASVEAAVKDSRVKEKLIDTSLIPNPDQKLWESILG</sequence>
<protein>
    <submittedName>
        <fullName evidence="5">BMC domain-containing protein</fullName>
    </submittedName>
</protein>
<dbReference type="PROSITE" id="PS51930">
    <property type="entry name" value="BMC_2"/>
    <property type="match status" value="2"/>
</dbReference>
<keyword evidence="6" id="KW-1185">Reference proteome</keyword>
<evidence type="ECO:0000313" key="5">
    <source>
        <dbReference type="EMBL" id="MBC8542624.1"/>
    </source>
</evidence>
<evidence type="ECO:0000256" key="1">
    <source>
        <dbReference type="ARBA" id="ARBA00024322"/>
    </source>
</evidence>
<comment type="caution">
    <text evidence="5">The sequence shown here is derived from an EMBL/GenBank/DDBJ whole genome shotgun (WGS) entry which is preliminary data.</text>
</comment>
<dbReference type="PANTHER" id="PTHR33941">
    <property type="entry name" value="PROPANEDIOL UTILIZATION PROTEIN PDUA"/>
    <property type="match status" value="1"/>
</dbReference>
<dbReference type="PANTHER" id="PTHR33941:SF11">
    <property type="entry name" value="BACTERIAL MICROCOMPARTMENT SHELL PROTEIN PDUJ"/>
    <property type="match status" value="1"/>
</dbReference>
<dbReference type="PIRSF" id="PIRSF034834">
    <property type="entry name" value="PduT"/>
    <property type="match status" value="1"/>
</dbReference>
<gene>
    <name evidence="5" type="ORF">H8730_03555</name>
</gene>
<dbReference type="AlphaFoldDB" id="A0A926DSP6"/>
<evidence type="ECO:0000259" key="4">
    <source>
        <dbReference type="PROSITE" id="PS51930"/>
    </source>
</evidence>
<dbReference type="InterPro" id="IPR050575">
    <property type="entry name" value="BMC_shell"/>
</dbReference>
<evidence type="ECO:0000313" key="6">
    <source>
        <dbReference type="Proteomes" id="UP000657006"/>
    </source>
</evidence>
<proteinExistence type="inferred from homology"/>
<organism evidence="5 6">
    <name type="scientific">Bianquea renquensis</name>
    <dbReference type="NCBI Taxonomy" id="2763661"/>
    <lineage>
        <taxon>Bacteria</taxon>
        <taxon>Bacillati</taxon>
        <taxon>Bacillota</taxon>
        <taxon>Clostridia</taxon>
        <taxon>Eubacteriales</taxon>
        <taxon>Bianqueaceae</taxon>
        <taxon>Bianquea</taxon>
    </lineage>
</organism>
<feature type="domain" description="BMC" evidence="4">
    <location>
        <begin position="96"/>
        <end position="182"/>
    </location>
</feature>
<comment type="subcellular location">
    <subcellularLocation>
        <location evidence="1">Bacterial microcompartment</location>
    </subcellularLocation>
</comment>
<dbReference type="SMART" id="SM00877">
    <property type="entry name" value="BMC"/>
    <property type="match status" value="2"/>
</dbReference>
<dbReference type="EMBL" id="JACRSQ010000003">
    <property type="protein sequence ID" value="MBC8542624.1"/>
    <property type="molecule type" value="Genomic_DNA"/>
</dbReference>
<dbReference type="InterPro" id="IPR037233">
    <property type="entry name" value="CcmK-like_sf"/>
</dbReference>
<name>A0A926DSP6_9FIRM</name>
<comment type="similarity">
    <text evidence="3">Belongs to the bacterial microcompartments protein family.</text>
</comment>
<dbReference type="Proteomes" id="UP000657006">
    <property type="component" value="Unassembled WGS sequence"/>
</dbReference>
<dbReference type="GO" id="GO:0031469">
    <property type="term" value="C:bacterial microcompartment"/>
    <property type="evidence" value="ECO:0007669"/>
    <property type="project" value="UniProtKB-SubCell"/>
</dbReference>
<keyword evidence="2" id="KW-1283">Bacterial microcompartment</keyword>
<evidence type="ECO:0000256" key="3">
    <source>
        <dbReference type="PROSITE-ProRule" id="PRU01278"/>
    </source>
</evidence>
<dbReference type="Gene3D" id="3.30.70.1710">
    <property type="match status" value="2"/>
</dbReference>
<feature type="domain" description="BMC" evidence="4">
    <location>
        <begin position="4"/>
        <end position="86"/>
    </location>
</feature>
<dbReference type="CDD" id="cd07054">
    <property type="entry name" value="BMC_PduT_repeat2"/>
    <property type="match status" value="1"/>
</dbReference>
<dbReference type="InterPro" id="IPR044872">
    <property type="entry name" value="CcmK/CsoS1_BMC"/>
</dbReference>